<sequence>MQLFNFVSPLFISVEHSDSNLTDSTAYSTTLSESEELNYKQDPNRGGSAELTNSESHVIMEEKHSVKCSDSRLSNVPPQQDDNGVKCTGSSLI</sequence>
<organism evidence="2 3">
    <name type="scientific">Dreissena polymorpha</name>
    <name type="common">Zebra mussel</name>
    <name type="synonym">Mytilus polymorpha</name>
    <dbReference type="NCBI Taxonomy" id="45954"/>
    <lineage>
        <taxon>Eukaryota</taxon>
        <taxon>Metazoa</taxon>
        <taxon>Spiralia</taxon>
        <taxon>Lophotrochozoa</taxon>
        <taxon>Mollusca</taxon>
        <taxon>Bivalvia</taxon>
        <taxon>Autobranchia</taxon>
        <taxon>Heteroconchia</taxon>
        <taxon>Euheterodonta</taxon>
        <taxon>Imparidentia</taxon>
        <taxon>Neoheterodontei</taxon>
        <taxon>Myida</taxon>
        <taxon>Dreissenoidea</taxon>
        <taxon>Dreissenidae</taxon>
        <taxon>Dreissena</taxon>
    </lineage>
</organism>
<evidence type="ECO:0000313" key="3">
    <source>
        <dbReference type="Proteomes" id="UP000828390"/>
    </source>
</evidence>
<dbReference type="EMBL" id="JAIWYP010000012">
    <property type="protein sequence ID" value="KAH3726903.1"/>
    <property type="molecule type" value="Genomic_DNA"/>
</dbReference>
<feature type="compositionally biased region" description="Polar residues" evidence="1">
    <location>
        <begin position="71"/>
        <end position="93"/>
    </location>
</feature>
<comment type="caution">
    <text evidence="2">The sequence shown here is derived from an EMBL/GenBank/DDBJ whole genome shotgun (WGS) entry which is preliminary data.</text>
</comment>
<reference evidence="2" key="1">
    <citation type="journal article" date="2019" name="bioRxiv">
        <title>The Genome of the Zebra Mussel, Dreissena polymorpha: A Resource for Invasive Species Research.</title>
        <authorList>
            <person name="McCartney M.A."/>
            <person name="Auch B."/>
            <person name="Kono T."/>
            <person name="Mallez S."/>
            <person name="Zhang Y."/>
            <person name="Obille A."/>
            <person name="Becker A."/>
            <person name="Abrahante J.E."/>
            <person name="Garbe J."/>
            <person name="Badalamenti J.P."/>
            <person name="Herman A."/>
            <person name="Mangelson H."/>
            <person name="Liachko I."/>
            <person name="Sullivan S."/>
            <person name="Sone E.D."/>
            <person name="Koren S."/>
            <person name="Silverstein K.A.T."/>
            <person name="Beckman K.B."/>
            <person name="Gohl D.M."/>
        </authorList>
    </citation>
    <scope>NUCLEOTIDE SEQUENCE</scope>
    <source>
        <strain evidence="2">Duluth1</strain>
        <tissue evidence="2">Whole animal</tissue>
    </source>
</reference>
<dbReference type="AlphaFoldDB" id="A0A9D4CK97"/>
<feature type="compositionally biased region" description="Polar residues" evidence="1">
    <location>
        <begin position="21"/>
        <end position="32"/>
    </location>
</feature>
<protein>
    <submittedName>
        <fullName evidence="2">Uncharacterized protein</fullName>
    </submittedName>
</protein>
<evidence type="ECO:0000256" key="1">
    <source>
        <dbReference type="SAM" id="MobiDB-lite"/>
    </source>
</evidence>
<accession>A0A9D4CK97</accession>
<proteinExistence type="predicted"/>
<feature type="region of interest" description="Disordered" evidence="1">
    <location>
        <begin position="21"/>
        <end position="93"/>
    </location>
</feature>
<gene>
    <name evidence="2" type="ORF">DPMN_052779</name>
</gene>
<keyword evidence="3" id="KW-1185">Reference proteome</keyword>
<reference evidence="2" key="2">
    <citation type="submission" date="2020-11" db="EMBL/GenBank/DDBJ databases">
        <authorList>
            <person name="McCartney M.A."/>
            <person name="Auch B."/>
            <person name="Kono T."/>
            <person name="Mallez S."/>
            <person name="Becker A."/>
            <person name="Gohl D.M."/>
            <person name="Silverstein K.A.T."/>
            <person name="Koren S."/>
            <person name="Bechman K.B."/>
            <person name="Herman A."/>
            <person name="Abrahante J.E."/>
            <person name="Garbe J."/>
        </authorList>
    </citation>
    <scope>NUCLEOTIDE SEQUENCE</scope>
    <source>
        <strain evidence="2">Duluth1</strain>
        <tissue evidence="2">Whole animal</tissue>
    </source>
</reference>
<name>A0A9D4CK97_DREPO</name>
<evidence type="ECO:0000313" key="2">
    <source>
        <dbReference type="EMBL" id="KAH3726903.1"/>
    </source>
</evidence>
<dbReference type="Proteomes" id="UP000828390">
    <property type="component" value="Unassembled WGS sequence"/>
</dbReference>
<feature type="compositionally biased region" description="Basic and acidic residues" evidence="1">
    <location>
        <begin position="58"/>
        <end position="70"/>
    </location>
</feature>